<comment type="caution">
    <text evidence="3">Lacks conserved residue(s) required for the propagation of feature annotation.</text>
</comment>
<comment type="caution">
    <text evidence="7">The sequence shown here is derived from an EMBL/GenBank/DDBJ whole genome shotgun (WGS) entry which is preliminary data.</text>
</comment>
<evidence type="ECO:0000256" key="4">
    <source>
        <dbReference type="SAM" id="MobiDB-lite"/>
    </source>
</evidence>
<feature type="domain" description="Response regulatory" evidence="5">
    <location>
        <begin position="3"/>
        <end position="117"/>
    </location>
</feature>
<accession>A0A921IK68</accession>
<dbReference type="InterPro" id="IPR001789">
    <property type="entry name" value="Sig_transdc_resp-reg_receiver"/>
</dbReference>
<organism evidence="7 8">
    <name type="scientific">Subdoligranulum variabile</name>
    <dbReference type="NCBI Taxonomy" id="214851"/>
    <lineage>
        <taxon>Bacteria</taxon>
        <taxon>Bacillati</taxon>
        <taxon>Bacillota</taxon>
        <taxon>Clostridia</taxon>
        <taxon>Eubacteriales</taxon>
        <taxon>Oscillospiraceae</taxon>
        <taxon>Subdoligranulum</taxon>
    </lineage>
</organism>
<dbReference type="AlphaFoldDB" id="A0A921IK68"/>
<dbReference type="SUPFAM" id="SSF52172">
    <property type="entry name" value="CheY-like"/>
    <property type="match status" value="1"/>
</dbReference>
<comment type="function">
    <text evidence="2">May play the central regulatory role in sporulation. It may be an element of the effector pathway responsible for the activation of sporulation genes in response to nutritional stress. Spo0A may act in concert with spo0H (a sigma factor) to control the expression of some genes that are critical to the sporulation process.</text>
</comment>
<dbReference type="GO" id="GO:0000160">
    <property type="term" value="P:phosphorelay signal transduction system"/>
    <property type="evidence" value="ECO:0007669"/>
    <property type="project" value="InterPro"/>
</dbReference>
<protein>
    <recommendedName>
        <fullName evidence="1">Stage 0 sporulation protein A homolog</fullName>
    </recommendedName>
</protein>
<dbReference type="Gene3D" id="1.10.10.10">
    <property type="entry name" value="Winged helix-like DNA-binding domain superfamily/Winged helix DNA-binding domain"/>
    <property type="match status" value="1"/>
</dbReference>
<evidence type="ECO:0000259" key="5">
    <source>
        <dbReference type="PROSITE" id="PS50110"/>
    </source>
</evidence>
<dbReference type="InterPro" id="IPR036388">
    <property type="entry name" value="WH-like_DNA-bd_sf"/>
</dbReference>
<dbReference type="InterPro" id="IPR008327">
    <property type="entry name" value="Sig_transdc_resp-reg_antiterm"/>
</dbReference>
<name>A0A921IK68_9FIRM</name>
<evidence type="ECO:0000259" key="6">
    <source>
        <dbReference type="PROSITE" id="PS50921"/>
    </source>
</evidence>
<dbReference type="PROSITE" id="PS50110">
    <property type="entry name" value="RESPONSE_REGULATORY"/>
    <property type="match status" value="1"/>
</dbReference>
<evidence type="ECO:0000313" key="7">
    <source>
        <dbReference type="EMBL" id="HJG28880.1"/>
    </source>
</evidence>
<reference evidence="7" key="1">
    <citation type="journal article" date="2021" name="PeerJ">
        <title>Extensive microbial diversity within the chicken gut microbiome revealed by metagenomics and culture.</title>
        <authorList>
            <person name="Gilroy R."/>
            <person name="Ravi A."/>
            <person name="Getino M."/>
            <person name="Pursley I."/>
            <person name="Horton D.L."/>
            <person name="Alikhan N.F."/>
            <person name="Baker D."/>
            <person name="Gharbi K."/>
            <person name="Hall N."/>
            <person name="Watson M."/>
            <person name="Adriaenssens E.M."/>
            <person name="Foster-Nyarko E."/>
            <person name="Jarju S."/>
            <person name="Secka A."/>
            <person name="Antonio M."/>
            <person name="Oren A."/>
            <person name="Chaudhuri R.R."/>
            <person name="La Ragione R."/>
            <person name="Hildebrand F."/>
            <person name="Pallen M.J."/>
        </authorList>
    </citation>
    <scope>NUCLEOTIDE SEQUENCE</scope>
    <source>
        <strain evidence="7">ChiBcec21-2208</strain>
    </source>
</reference>
<dbReference type="PIRSF" id="PIRSF036382">
    <property type="entry name" value="RR_antiterm"/>
    <property type="match status" value="1"/>
</dbReference>
<dbReference type="Pfam" id="PF03861">
    <property type="entry name" value="ANTAR"/>
    <property type="match status" value="1"/>
</dbReference>
<gene>
    <name evidence="7" type="ORF">K8V20_09610</name>
</gene>
<dbReference type="Proteomes" id="UP000782880">
    <property type="component" value="Unassembled WGS sequence"/>
</dbReference>
<sequence length="190" mass="21108">MAKALIVSAGTNANEYLARHIAELGYTRPVIVPSGGEARRQMDGKDFEVIVINTPLPDEFGHELGTDAVQKTDAGVILLTKTGTAEQISDKLQDFGVLVLGKPFSAPQFRQAVQMAASNYKRLALLRAENQKLLDKIAQLRLVDRAKCYLIEKKGMTETEAHRLIEKNAMDTRRSRGEVAREILDEEDDE</sequence>
<evidence type="ECO:0000313" key="8">
    <source>
        <dbReference type="Proteomes" id="UP000782880"/>
    </source>
</evidence>
<dbReference type="InterPro" id="IPR011006">
    <property type="entry name" value="CheY-like_superfamily"/>
</dbReference>
<feature type="region of interest" description="Disordered" evidence="4">
    <location>
        <begin position="171"/>
        <end position="190"/>
    </location>
</feature>
<dbReference type="PROSITE" id="PS50921">
    <property type="entry name" value="ANTAR"/>
    <property type="match status" value="1"/>
</dbReference>
<dbReference type="EMBL" id="DYVE01000249">
    <property type="protein sequence ID" value="HJG28880.1"/>
    <property type="molecule type" value="Genomic_DNA"/>
</dbReference>
<feature type="compositionally biased region" description="Basic and acidic residues" evidence="4">
    <location>
        <begin position="171"/>
        <end position="183"/>
    </location>
</feature>
<evidence type="ECO:0000256" key="1">
    <source>
        <dbReference type="ARBA" id="ARBA00018672"/>
    </source>
</evidence>
<feature type="domain" description="ANTAR" evidence="6">
    <location>
        <begin position="123"/>
        <end position="184"/>
    </location>
</feature>
<dbReference type="InterPro" id="IPR005561">
    <property type="entry name" value="ANTAR"/>
</dbReference>
<proteinExistence type="predicted"/>
<dbReference type="GO" id="GO:0003723">
    <property type="term" value="F:RNA binding"/>
    <property type="evidence" value="ECO:0007669"/>
    <property type="project" value="InterPro"/>
</dbReference>
<reference evidence="7" key="2">
    <citation type="submission" date="2021-09" db="EMBL/GenBank/DDBJ databases">
        <authorList>
            <person name="Gilroy R."/>
        </authorList>
    </citation>
    <scope>NUCLEOTIDE SEQUENCE</scope>
    <source>
        <strain evidence="7">ChiBcec21-2208</strain>
    </source>
</reference>
<evidence type="ECO:0000256" key="2">
    <source>
        <dbReference type="ARBA" id="ARBA00024867"/>
    </source>
</evidence>
<dbReference type="Gene3D" id="3.40.50.2300">
    <property type="match status" value="1"/>
</dbReference>
<dbReference type="SMART" id="SM01012">
    <property type="entry name" value="ANTAR"/>
    <property type="match status" value="1"/>
</dbReference>
<evidence type="ECO:0000256" key="3">
    <source>
        <dbReference type="PROSITE-ProRule" id="PRU00169"/>
    </source>
</evidence>